<dbReference type="Gene3D" id="2.20.28.10">
    <property type="match status" value="1"/>
</dbReference>
<dbReference type="GO" id="GO:0005506">
    <property type="term" value="F:iron ion binding"/>
    <property type="evidence" value="ECO:0007669"/>
    <property type="project" value="InterPro"/>
</dbReference>
<accession>M1N4T8</accession>
<name>M1N4T8_9CLOT</name>
<dbReference type="RefSeq" id="WP_015394776.1">
    <property type="nucleotide sequence ID" value="NC_020291.1"/>
</dbReference>
<keyword evidence="2" id="KW-0812">Transmembrane</keyword>
<feature type="transmembrane region" description="Helical" evidence="2">
    <location>
        <begin position="55"/>
        <end position="77"/>
    </location>
</feature>
<keyword evidence="2" id="KW-0472">Membrane</keyword>
<dbReference type="SUPFAM" id="SSF57802">
    <property type="entry name" value="Rubredoxin-like"/>
    <property type="match status" value="1"/>
</dbReference>
<dbReference type="HOGENOM" id="CLU_1460004_0_0_9"/>
<feature type="transmembrane region" description="Helical" evidence="2">
    <location>
        <begin position="155"/>
        <end position="172"/>
    </location>
</feature>
<comment type="cofactor">
    <cofactor evidence="1">
        <name>Fe(3+)</name>
        <dbReference type="ChEBI" id="CHEBI:29034"/>
    </cofactor>
</comment>
<dbReference type="PATRIC" id="fig|931276.5.peg.4751"/>
<dbReference type="EMBL" id="CP004121">
    <property type="protein sequence ID" value="AGF58467.1"/>
    <property type="molecule type" value="Genomic_DNA"/>
</dbReference>
<dbReference type="Proteomes" id="UP000011728">
    <property type="component" value="Chromosome"/>
</dbReference>
<feature type="transmembrane region" description="Helical" evidence="2">
    <location>
        <begin position="127"/>
        <end position="149"/>
    </location>
</feature>
<keyword evidence="2" id="KW-1133">Transmembrane helix</keyword>
<dbReference type="AlphaFoldDB" id="M1N4T8"/>
<organism evidence="4 5">
    <name type="scientific">Clostridium saccharoperbutylacetonicum N1-4(HMT)</name>
    <dbReference type="NCBI Taxonomy" id="931276"/>
    <lineage>
        <taxon>Bacteria</taxon>
        <taxon>Bacillati</taxon>
        <taxon>Bacillota</taxon>
        <taxon>Clostridia</taxon>
        <taxon>Eubacteriales</taxon>
        <taxon>Clostridiaceae</taxon>
        <taxon>Clostridium</taxon>
    </lineage>
</organism>
<evidence type="ECO:0000256" key="2">
    <source>
        <dbReference type="SAM" id="Phobius"/>
    </source>
</evidence>
<dbReference type="STRING" id="36745.CLSAP_44860"/>
<sequence length="185" mass="20709">MKKYVRCKVCGFIMEEAELKDVCPACGVPKTAFVEHKFNINEKRQKILDLHLHPISVHFPEAIAVFILGFFILSFILPEDMSNNLLTVNKTLSIFFPITVIMAFVAGIYDAKVRFKKLSPPYLKIKIYLGIALFIGSLLMPGLFIIVSYTAVSKIFIFIVALINLGLCVVLGKMGSKLFECVMPG</sequence>
<dbReference type="CDD" id="cd00350">
    <property type="entry name" value="rubredoxin_like"/>
    <property type="match status" value="1"/>
</dbReference>
<feature type="transmembrane region" description="Helical" evidence="2">
    <location>
        <begin position="92"/>
        <end position="111"/>
    </location>
</feature>
<protein>
    <submittedName>
        <fullName evidence="4">Rubredoxin-type Fe(Cys)4 protein</fullName>
    </submittedName>
</protein>
<dbReference type="PROSITE" id="PS50903">
    <property type="entry name" value="RUBREDOXIN_LIKE"/>
    <property type="match status" value="1"/>
</dbReference>
<reference evidence="4 5" key="1">
    <citation type="submission" date="2013-02" db="EMBL/GenBank/DDBJ databases">
        <title>Genome sequence of Clostridium saccharoperbutylacetonicum N1-4(HMT).</title>
        <authorList>
            <person name="Poehlein A."/>
            <person name="Daniel R."/>
        </authorList>
    </citation>
    <scope>NUCLEOTIDE SEQUENCE [LARGE SCALE GENOMIC DNA]</scope>
    <source>
        <strain evidence="5">N1-4(HMT)</strain>
    </source>
</reference>
<feature type="domain" description="Rubredoxin-like" evidence="3">
    <location>
        <begin position="2"/>
        <end position="36"/>
    </location>
</feature>
<dbReference type="KEGG" id="csr:Cspa_c47140"/>
<evidence type="ECO:0000259" key="3">
    <source>
        <dbReference type="PROSITE" id="PS50903"/>
    </source>
</evidence>
<dbReference type="eggNOG" id="COG1592">
    <property type="taxonomic scope" value="Bacteria"/>
</dbReference>
<dbReference type="OrthoDB" id="9758182at2"/>
<evidence type="ECO:0000313" key="4">
    <source>
        <dbReference type="EMBL" id="AGF58467.1"/>
    </source>
</evidence>
<dbReference type="Pfam" id="PF21349">
    <property type="entry name" value="RUBY_RBDX"/>
    <property type="match status" value="1"/>
</dbReference>
<evidence type="ECO:0000313" key="5">
    <source>
        <dbReference type="Proteomes" id="UP000011728"/>
    </source>
</evidence>
<keyword evidence="5" id="KW-1185">Reference proteome</keyword>
<gene>
    <name evidence="4" type="ORF">Cspa_c47140</name>
</gene>
<dbReference type="InterPro" id="IPR024934">
    <property type="entry name" value="Rubredoxin-like_dom"/>
</dbReference>
<proteinExistence type="predicted"/>
<dbReference type="InterPro" id="IPR048574">
    <property type="entry name" value="RUBY_RBDX"/>
</dbReference>
<evidence type="ECO:0000256" key="1">
    <source>
        <dbReference type="ARBA" id="ARBA00001965"/>
    </source>
</evidence>